<dbReference type="PROSITE" id="PS51859">
    <property type="entry name" value="RHO_BD"/>
    <property type="match status" value="1"/>
</dbReference>
<evidence type="ECO:0000256" key="14">
    <source>
        <dbReference type="ARBA" id="ARBA00022741"/>
    </source>
</evidence>
<evidence type="ECO:0000256" key="3">
    <source>
        <dbReference type="ARBA" id="ARBA00004202"/>
    </source>
</evidence>
<keyword evidence="15" id="KW-0863">Zinc-finger</keyword>
<evidence type="ECO:0000256" key="16">
    <source>
        <dbReference type="ARBA" id="ARBA00022777"/>
    </source>
</evidence>
<sequence>QDGLNSLVLDLDFPALRKNKNIDNFLNRYEKIVKKIRGLQMKAEDYDVVKVIGRGAFGEVQLVRHKASQKVYAMKLLSKFEMIKRSDSAFFWEERDIMAFANSPWVVQLFCAFQDDKYLYMVMEYMPGGDLVNLMSNYDVPEKWAKFYTAEVVLALDAIHSMGLIHRDVKPDNMLLDKHGHLKLADFGTCMKMDETGMVHCDTAVGTPDYISPEVLKSQGGDGYYGRECDWWSVGVFLFEMLVGDTPFYADSLVGTYSKIMDHKNSLCFPEDAEISKHAKNLICAFLTDREVRLGRNGVEEIKQHPFFKNDQWNWDNIRETAAPVVPELSSDVDSSNFDDIEDDKGDVETFPIPKAFVGNQLPFIGFTYYRENLYVFCLLDFYCFQDLAVKSYLTITLRKNVESALRQLEREKALLQHKNAEYQRKADHEADKKRNLENDGLWCRILNTYQKLSMYLDETNALLRTESDTAARLRKTQAESSKQIQQLESNNRDLQDKNCLLETAKLKLEKEFINLQSVLESERRDRTHGSEIINDLQGRISGLEEDLKNGKVLLAKAEMEKRQLQERLADLEKEKNNMEIDMTYQLKVIQQSLEQEEAEHKATKARLADKNKIYESIEEAKSEAMKEMEKKLSEERTLKQKVENLLLEAEKRCSIFDCDLKQSQQKINELLKQKDVLNEDVRNLTLKIEQETQKRCLTQNDLKMQTQQVNTLKMSEKQLKQENNHLMEMKMSLEKQNAELRKERQDADGQMKELQDQLEAEQYFSTLYKTQVRELKEECEEKAKLCKELQQKKQDLQEERDSLAAQLEITLTKADSEQLARSIAEEQYSDLEKEKIMKELEIKEMMARHKQELTEKDATIASLEETNRTLTSDVANLANEKEELNNKLKDAQEQLSRLKDEEISAAAIKAQFEKQLLTERTLKTQAVNKLAEIMNRKEPVKRGSDTDMRRKEKENRKLHMELKSEREKLTQQMIKYQKELNEMQAQIAEESQIRIELQMTLDSKDSDIEQLRSQLQALHIGLDSSSIGSGPGDAEPDDGFPGTDLFSALTLFLLKAFFLNIKQLIYVIVSSKKILFYDSEQDKEQSNPYMVLDIDKLFHVRPVTQTDVYRADAKEIPRIFQILYANEGESKKEQEFPVEPVGEKSNYICHKGHEFIPTLYHFPTNCEACMKPLWHMFKPPPALECRRCHIKCHKDHMDKKEEIIAPCKVYYDISTAKNLLLLANSTEEQQKWVSRLVKKIPKKPPAPDPFARSSPRTSMKIQQNQSIRRPSRQLAPNKPR</sequence>
<dbReference type="FunFam" id="3.30.60.20:FF:000036">
    <property type="entry name" value="Rho-associated protein kinase 1"/>
    <property type="match status" value="1"/>
</dbReference>
<evidence type="ECO:0000256" key="5">
    <source>
        <dbReference type="ARBA" id="ARBA00009903"/>
    </source>
</evidence>
<evidence type="ECO:0000256" key="2">
    <source>
        <dbReference type="ARBA" id="ARBA00004123"/>
    </source>
</evidence>
<comment type="catalytic activity">
    <reaction evidence="28">
        <text>L-threonyl-[protein] + ATP = O-phospho-L-threonyl-[protein] + ADP + H(+)</text>
        <dbReference type="Rhea" id="RHEA:46608"/>
        <dbReference type="Rhea" id="RHEA-COMP:11060"/>
        <dbReference type="Rhea" id="RHEA-COMP:11605"/>
        <dbReference type="ChEBI" id="CHEBI:15378"/>
        <dbReference type="ChEBI" id="CHEBI:30013"/>
        <dbReference type="ChEBI" id="CHEBI:30616"/>
        <dbReference type="ChEBI" id="CHEBI:61977"/>
        <dbReference type="ChEBI" id="CHEBI:456216"/>
        <dbReference type="EC" id="2.7.11.1"/>
    </reaction>
</comment>
<evidence type="ECO:0000256" key="32">
    <source>
        <dbReference type="SAM" id="Coils"/>
    </source>
</evidence>
<evidence type="ECO:0000256" key="27">
    <source>
        <dbReference type="ARBA" id="ARBA00032261"/>
    </source>
</evidence>
<dbReference type="GO" id="GO:0005524">
    <property type="term" value="F:ATP binding"/>
    <property type="evidence" value="ECO:0007669"/>
    <property type="project" value="UniProtKB-UniRule"/>
</dbReference>
<dbReference type="SUPFAM" id="SSF103652">
    <property type="entry name" value="G protein-binding domain"/>
    <property type="match status" value="1"/>
</dbReference>
<dbReference type="PANTHER" id="PTHR22988">
    <property type="entry name" value="MYOTONIC DYSTROPHY S/T KINASE-RELATED"/>
    <property type="match status" value="1"/>
</dbReference>
<evidence type="ECO:0000256" key="12">
    <source>
        <dbReference type="ARBA" id="ARBA00022679"/>
    </source>
</evidence>
<dbReference type="GO" id="GO:0048598">
    <property type="term" value="P:embryonic morphogenesis"/>
    <property type="evidence" value="ECO:0007669"/>
    <property type="project" value="TreeGrafter"/>
</dbReference>
<dbReference type="GO" id="GO:0072518">
    <property type="term" value="F:Rho-dependent protein serine/threonine kinase activity"/>
    <property type="evidence" value="ECO:0007669"/>
    <property type="project" value="TreeGrafter"/>
</dbReference>
<evidence type="ECO:0000256" key="1">
    <source>
        <dbReference type="ARBA" id="ARBA00001946"/>
    </source>
</evidence>
<evidence type="ECO:0000256" key="21">
    <source>
        <dbReference type="ARBA" id="ARBA00023108"/>
    </source>
</evidence>
<accession>A0A452RZ42</accession>
<dbReference type="GO" id="GO:0007266">
    <property type="term" value="P:Rho protein signal transduction"/>
    <property type="evidence" value="ECO:0007669"/>
    <property type="project" value="UniProtKB-UniRule"/>
</dbReference>
<feature type="domain" description="RhoBD" evidence="37">
    <location>
        <begin position="872"/>
        <end position="940"/>
    </location>
</feature>
<dbReference type="Pfam" id="PF00069">
    <property type="entry name" value="Pkinase"/>
    <property type="match status" value="1"/>
</dbReference>
<dbReference type="Pfam" id="PF08912">
    <property type="entry name" value="Rho_Binding"/>
    <property type="match status" value="1"/>
</dbReference>
<dbReference type="InterPro" id="IPR008271">
    <property type="entry name" value="Ser/Thr_kinase_AS"/>
</dbReference>
<evidence type="ECO:0000256" key="9">
    <source>
        <dbReference type="ARBA" id="ARBA00022490"/>
    </source>
</evidence>
<dbReference type="SUPFAM" id="SSF56112">
    <property type="entry name" value="Protein kinase-like (PK-like)"/>
    <property type="match status" value="1"/>
</dbReference>
<dbReference type="Proteomes" id="UP000291022">
    <property type="component" value="Unassembled WGS sequence"/>
</dbReference>
<evidence type="ECO:0000256" key="22">
    <source>
        <dbReference type="ARBA" id="ARBA00023136"/>
    </source>
</evidence>
<dbReference type="CDD" id="cd22250">
    <property type="entry name" value="ROCK_SBD"/>
    <property type="match status" value="1"/>
</dbReference>
<evidence type="ECO:0000256" key="26">
    <source>
        <dbReference type="ARBA" id="ARBA00031784"/>
    </source>
</evidence>
<evidence type="ECO:0000256" key="6">
    <source>
        <dbReference type="ARBA" id="ARBA00012513"/>
    </source>
</evidence>
<dbReference type="SUPFAM" id="SSF57889">
    <property type="entry name" value="Cysteine-rich domain"/>
    <property type="match status" value="1"/>
</dbReference>
<gene>
    <name evidence="38" type="primary">ROCK2</name>
</gene>
<evidence type="ECO:0000259" key="37">
    <source>
        <dbReference type="PROSITE" id="PS51859"/>
    </source>
</evidence>
<dbReference type="InterPro" id="IPR002219">
    <property type="entry name" value="PKC_DAG/PE"/>
</dbReference>
<feature type="binding site" evidence="31">
    <location>
        <position position="75"/>
    </location>
    <ligand>
        <name>ATP</name>
        <dbReference type="ChEBI" id="CHEBI:30616"/>
    </ligand>
</feature>
<feature type="domain" description="Phorbol-ester/DAG-type" evidence="35">
    <location>
        <begin position="1153"/>
        <end position="1208"/>
    </location>
</feature>
<evidence type="ECO:0000256" key="17">
    <source>
        <dbReference type="ARBA" id="ARBA00022833"/>
    </source>
</evidence>
<dbReference type="GO" id="GO:0005813">
    <property type="term" value="C:centrosome"/>
    <property type="evidence" value="ECO:0007669"/>
    <property type="project" value="UniProtKB-SubCell"/>
</dbReference>
<keyword evidence="8" id="KW-1003">Cell membrane</keyword>
<protein>
    <recommendedName>
        <fullName evidence="7">Rho-associated protein kinase 2</fullName>
        <ecNumber evidence="6">2.7.11.1</ecNumber>
    </recommendedName>
    <alternativeName>
        <fullName evidence="26">Rho-associated, coiled-coil-containing protein kinase 2</fullName>
    </alternativeName>
    <alternativeName>
        <fullName evidence="27">Rho-associated, coiled-coil-containing protein kinase II</fullName>
    </alternativeName>
    <alternativeName>
        <fullName evidence="25">p164 ROCK-2</fullName>
    </alternativeName>
</protein>
<feature type="domain" description="Protein kinase" evidence="34">
    <location>
        <begin position="46"/>
        <end position="308"/>
    </location>
</feature>
<evidence type="ECO:0000256" key="33">
    <source>
        <dbReference type="SAM" id="MobiDB-lite"/>
    </source>
</evidence>
<dbReference type="Gene3D" id="1.20.5.340">
    <property type="match status" value="1"/>
</dbReference>
<keyword evidence="23" id="KW-0206">Cytoskeleton</keyword>
<keyword evidence="11" id="KW-0597">Phosphoprotein</keyword>
<dbReference type="InterPro" id="IPR000961">
    <property type="entry name" value="AGC-kinase_C"/>
</dbReference>
<organism evidence="38 39">
    <name type="scientific">Ursus americanus</name>
    <name type="common">American black bear</name>
    <name type="synonym">Euarctos americanus</name>
    <dbReference type="NCBI Taxonomy" id="9643"/>
    <lineage>
        <taxon>Eukaryota</taxon>
        <taxon>Metazoa</taxon>
        <taxon>Chordata</taxon>
        <taxon>Craniata</taxon>
        <taxon>Vertebrata</taxon>
        <taxon>Euteleostomi</taxon>
        <taxon>Mammalia</taxon>
        <taxon>Eutheria</taxon>
        <taxon>Laurasiatheria</taxon>
        <taxon>Carnivora</taxon>
        <taxon>Caniformia</taxon>
        <taxon>Ursidae</taxon>
        <taxon>Ursus</taxon>
    </lineage>
</organism>
<dbReference type="GO" id="GO:0005886">
    <property type="term" value="C:plasma membrane"/>
    <property type="evidence" value="ECO:0007669"/>
    <property type="project" value="UniProtKB-SubCell"/>
</dbReference>
<feature type="domain" description="AGC-kinase C-terminal" evidence="36">
    <location>
        <begin position="311"/>
        <end position="379"/>
    </location>
</feature>
<dbReference type="FunFam" id="3.30.200.20:FF:001759">
    <property type="entry name" value="Rho-associated, coiled-coil-containing protein kinase 2b"/>
    <property type="match status" value="1"/>
</dbReference>
<evidence type="ECO:0000256" key="24">
    <source>
        <dbReference type="ARBA" id="ARBA00023242"/>
    </source>
</evidence>
<evidence type="ECO:0000259" key="36">
    <source>
        <dbReference type="PROSITE" id="PS51285"/>
    </source>
</evidence>
<name>A0A452RZ42_URSAM</name>
<keyword evidence="12" id="KW-0808">Transferase</keyword>
<evidence type="ECO:0000256" key="19">
    <source>
        <dbReference type="ARBA" id="ARBA00022842"/>
    </source>
</evidence>
<dbReference type="FunFam" id="1.10.510.10:FF:000047">
    <property type="entry name" value="Rho-associated protein kinase 1"/>
    <property type="match status" value="1"/>
</dbReference>
<dbReference type="PANTHER" id="PTHR22988:SF28">
    <property type="entry name" value="RHO-ASSOCIATED PROTEIN KINASE 2"/>
    <property type="match status" value="1"/>
</dbReference>
<dbReference type="InterPro" id="IPR017441">
    <property type="entry name" value="Protein_kinase_ATP_BS"/>
</dbReference>
<dbReference type="Gene3D" id="1.10.510.10">
    <property type="entry name" value="Transferase(Phosphotransferase) domain 1"/>
    <property type="match status" value="1"/>
</dbReference>
<dbReference type="PROSITE" id="PS00108">
    <property type="entry name" value="PROTEIN_KINASE_ST"/>
    <property type="match status" value="1"/>
</dbReference>
<reference evidence="38" key="2">
    <citation type="submission" date="2025-08" db="UniProtKB">
        <authorList>
            <consortium name="Ensembl"/>
        </authorList>
    </citation>
    <scope>IDENTIFICATION</scope>
</reference>
<comment type="subcellular location">
    <subcellularLocation>
        <location evidence="3">Cell membrane</location>
        <topology evidence="3">Peripheral membrane protein</topology>
    </subcellularLocation>
    <subcellularLocation>
        <location evidence="4">Cytoplasm</location>
        <location evidence="4">Cytoskeleton</location>
        <location evidence="4">Microtubule organizing center</location>
        <location evidence="4">Centrosome</location>
    </subcellularLocation>
    <subcellularLocation>
        <location evidence="2">Nucleus</location>
    </subcellularLocation>
</comment>
<dbReference type="SMART" id="SM00220">
    <property type="entry name" value="S_TKc"/>
    <property type="match status" value="1"/>
</dbReference>
<keyword evidence="20 30" id="KW-0175">Coiled coil</keyword>
<dbReference type="Ensembl" id="ENSUAMT00000027862.1">
    <property type="protein sequence ID" value="ENSUAMP00000024961.1"/>
    <property type="gene ID" value="ENSUAMG00000014156.1"/>
</dbReference>
<evidence type="ECO:0000313" key="38">
    <source>
        <dbReference type="Ensembl" id="ENSUAMP00000024961.1"/>
    </source>
</evidence>
<dbReference type="PROSITE" id="PS50081">
    <property type="entry name" value="ZF_DAG_PE_2"/>
    <property type="match status" value="1"/>
</dbReference>
<reference evidence="38" key="3">
    <citation type="submission" date="2025-09" db="UniProtKB">
        <authorList>
            <consortium name="Ensembl"/>
        </authorList>
    </citation>
    <scope>IDENTIFICATION</scope>
</reference>
<dbReference type="GO" id="GO:0005737">
    <property type="term" value="C:cytoplasm"/>
    <property type="evidence" value="ECO:0007669"/>
    <property type="project" value="TreeGrafter"/>
</dbReference>
<dbReference type="SMART" id="SM00133">
    <property type="entry name" value="S_TK_X"/>
    <property type="match status" value="1"/>
</dbReference>
<feature type="coiled-coil region" evidence="32">
    <location>
        <begin position="541"/>
        <end position="902"/>
    </location>
</feature>
<evidence type="ECO:0000256" key="7">
    <source>
        <dbReference type="ARBA" id="ARBA00014021"/>
    </source>
</evidence>
<dbReference type="InterPro" id="IPR015008">
    <property type="entry name" value="ROCK_Rho-bd_dom"/>
</dbReference>
<dbReference type="InterPro" id="IPR057529">
    <property type="entry name" value="MRCK/ROCK_PH"/>
</dbReference>
<evidence type="ECO:0000256" key="18">
    <source>
        <dbReference type="ARBA" id="ARBA00022840"/>
    </source>
</evidence>
<keyword evidence="10" id="KW-0723">Serine/threonine-protein kinase</keyword>
<dbReference type="PROSITE" id="PS00107">
    <property type="entry name" value="PROTEIN_KINASE_ATP"/>
    <property type="match status" value="1"/>
</dbReference>
<keyword evidence="13" id="KW-0479">Metal-binding</keyword>
<evidence type="ECO:0000256" key="31">
    <source>
        <dbReference type="PROSITE-ProRule" id="PRU10141"/>
    </source>
</evidence>
<dbReference type="GO" id="GO:0031267">
    <property type="term" value="F:small GTPase binding"/>
    <property type="evidence" value="ECO:0007669"/>
    <property type="project" value="InterPro"/>
</dbReference>
<dbReference type="InterPro" id="IPR050839">
    <property type="entry name" value="Rho-assoc_Ser/Thr_Kinase"/>
</dbReference>
<keyword evidence="22" id="KW-0472">Membrane</keyword>
<keyword evidence="18 31" id="KW-0067">ATP-binding</keyword>
<dbReference type="Gene3D" id="3.30.60.20">
    <property type="match status" value="1"/>
</dbReference>
<dbReference type="InterPro" id="IPR000719">
    <property type="entry name" value="Prot_kinase_dom"/>
</dbReference>
<comment type="catalytic activity">
    <reaction evidence="29">
        <text>L-seryl-[protein] + ATP = O-phospho-L-seryl-[protein] + ADP + H(+)</text>
        <dbReference type="Rhea" id="RHEA:17989"/>
        <dbReference type="Rhea" id="RHEA-COMP:9863"/>
        <dbReference type="Rhea" id="RHEA-COMP:11604"/>
        <dbReference type="ChEBI" id="CHEBI:15378"/>
        <dbReference type="ChEBI" id="CHEBI:29999"/>
        <dbReference type="ChEBI" id="CHEBI:30616"/>
        <dbReference type="ChEBI" id="CHEBI:83421"/>
        <dbReference type="ChEBI" id="CHEBI:456216"/>
        <dbReference type="EC" id="2.7.11.1"/>
    </reaction>
</comment>
<dbReference type="SUPFAM" id="SSF50729">
    <property type="entry name" value="PH domain-like"/>
    <property type="match status" value="1"/>
</dbReference>
<dbReference type="PROSITE" id="PS51285">
    <property type="entry name" value="AGC_KINASE_CTER"/>
    <property type="match status" value="1"/>
</dbReference>
<dbReference type="FunFam" id="3.30.200.20:FF:000072">
    <property type="entry name" value="Rho-associated protein kinase 2"/>
    <property type="match status" value="1"/>
</dbReference>
<keyword evidence="24" id="KW-0539">Nucleus</keyword>
<dbReference type="Gene3D" id="1.20.5.730">
    <property type="entry name" value="Single helix bin"/>
    <property type="match status" value="1"/>
</dbReference>
<evidence type="ECO:0000256" key="20">
    <source>
        <dbReference type="ARBA" id="ARBA00023054"/>
    </source>
</evidence>
<dbReference type="InterPro" id="IPR029878">
    <property type="entry name" value="ROCK2_cat"/>
</dbReference>
<feature type="compositionally biased region" description="Polar residues" evidence="33">
    <location>
        <begin position="1255"/>
        <end position="1269"/>
    </location>
</feature>
<dbReference type="InterPro" id="IPR046349">
    <property type="entry name" value="C1-like_sf"/>
</dbReference>
<evidence type="ECO:0000259" key="34">
    <source>
        <dbReference type="PROSITE" id="PS50011"/>
    </source>
</evidence>
<dbReference type="GO" id="GO:0005634">
    <property type="term" value="C:nucleus"/>
    <property type="evidence" value="ECO:0007669"/>
    <property type="project" value="UniProtKB-SubCell"/>
</dbReference>
<dbReference type="GO" id="GO:0000281">
    <property type="term" value="P:mitotic cytokinesis"/>
    <property type="evidence" value="ECO:0007669"/>
    <property type="project" value="TreeGrafter"/>
</dbReference>
<dbReference type="CDD" id="cd01242">
    <property type="entry name" value="PH_ROCK"/>
    <property type="match status" value="1"/>
</dbReference>
<comment type="similarity">
    <text evidence="5">Belongs to the protein kinase superfamily. AGC Ser/Thr protein kinase family.</text>
</comment>
<keyword evidence="16" id="KW-0418">Kinase</keyword>
<dbReference type="PROSITE" id="PS50011">
    <property type="entry name" value="PROTEIN_KINASE_DOM"/>
    <property type="match status" value="1"/>
</dbReference>
<dbReference type="GeneTree" id="ENSGT01030000234517"/>
<dbReference type="FunFam" id="1.20.5.730:FF:000001">
    <property type="entry name" value="rho-associated protein kinase 2"/>
    <property type="match status" value="1"/>
</dbReference>
<keyword evidence="9" id="KW-0963">Cytoplasm</keyword>
<evidence type="ECO:0000256" key="8">
    <source>
        <dbReference type="ARBA" id="ARBA00022475"/>
    </source>
</evidence>
<dbReference type="GO" id="GO:0048511">
    <property type="term" value="P:rhythmic process"/>
    <property type="evidence" value="ECO:0007669"/>
    <property type="project" value="UniProtKB-KW"/>
</dbReference>
<evidence type="ECO:0000256" key="15">
    <source>
        <dbReference type="ARBA" id="ARBA00022771"/>
    </source>
</evidence>
<evidence type="ECO:0000259" key="35">
    <source>
        <dbReference type="PROSITE" id="PS50081"/>
    </source>
</evidence>
<evidence type="ECO:0000256" key="29">
    <source>
        <dbReference type="ARBA" id="ARBA00048679"/>
    </source>
</evidence>
<dbReference type="GO" id="GO:0030866">
    <property type="term" value="P:cortical actin cytoskeleton organization"/>
    <property type="evidence" value="ECO:0007669"/>
    <property type="project" value="TreeGrafter"/>
</dbReference>
<evidence type="ECO:0000256" key="30">
    <source>
        <dbReference type="PROSITE-ProRule" id="PRU01206"/>
    </source>
</evidence>
<keyword evidence="19" id="KW-0460">Magnesium</keyword>
<dbReference type="SMART" id="SM00109">
    <property type="entry name" value="C1"/>
    <property type="match status" value="1"/>
</dbReference>
<feature type="coiled-coil region" evidence="32">
    <location>
        <begin position="949"/>
        <end position="994"/>
    </location>
</feature>
<dbReference type="CDD" id="cd05621">
    <property type="entry name" value="STKc_ROCK2"/>
    <property type="match status" value="1"/>
</dbReference>
<evidence type="ECO:0000256" key="11">
    <source>
        <dbReference type="ARBA" id="ARBA00022553"/>
    </source>
</evidence>
<evidence type="ECO:0000256" key="25">
    <source>
        <dbReference type="ARBA" id="ARBA00030038"/>
    </source>
</evidence>
<keyword evidence="39" id="KW-1185">Reference proteome</keyword>
<feature type="region of interest" description="Disordered" evidence="33">
    <location>
        <begin position="1238"/>
        <end position="1281"/>
    </location>
</feature>
<evidence type="ECO:0000256" key="28">
    <source>
        <dbReference type="ARBA" id="ARBA00047899"/>
    </source>
</evidence>
<comment type="cofactor">
    <cofactor evidence="1">
        <name>Mg(2+)</name>
        <dbReference type="ChEBI" id="CHEBI:18420"/>
    </cofactor>
</comment>
<keyword evidence="21" id="KW-0090">Biological rhythms</keyword>
<dbReference type="FunFam" id="1.20.5.340:FF:000016">
    <property type="entry name" value="Rho-associated protein kinase 2"/>
    <property type="match status" value="1"/>
</dbReference>
<dbReference type="GO" id="GO:1901888">
    <property type="term" value="P:regulation of cell junction assembly"/>
    <property type="evidence" value="ECO:0007669"/>
    <property type="project" value="TreeGrafter"/>
</dbReference>
<evidence type="ECO:0000256" key="13">
    <source>
        <dbReference type="ARBA" id="ARBA00022723"/>
    </source>
</evidence>
<evidence type="ECO:0000256" key="23">
    <source>
        <dbReference type="ARBA" id="ARBA00023212"/>
    </source>
</evidence>
<evidence type="ECO:0000256" key="10">
    <source>
        <dbReference type="ARBA" id="ARBA00022527"/>
    </source>
</evidence>
<dbReference type="Gene3D" id="3.30.200.20">
    <property type="entry name" value="Phosphorylase Kinase, domain 1"/>
    <property type="match status" value="1"/>
</dbReference>
<feature type="coiled-coil region" evidence="32">
    <location>
        <begin position="471"/>
        <end position="498"/>
    </location>
</feature>
<dbReference type="GO" id="GO:0031032">
    <property type="term" value="P:actomyosin structure organization"/>
    <property type="evidence" value="ECO:0007669"/>
    <property type="project" value="TreeGrafter"/>
</dbReference>
<dbReference type="Pfam" id="PF25346">
    <property type="entry name" value="PH_MRCK"/>
    <property type="match status" value="1"/>
</dbReference>
<keyword evidence="14 31" id="KW-0547">Nucleotide-binding</keyword>
<keyword evidence="17" id="KW-0862">Zinc</keyword>
<reference evidence="39" key="1">
    <citation type="submission" date="2016-06" db="EMBL/GenBank/DDBJ databases">
        <title>De novo assembly and RNA-Seq shows season-dependent expression and editing in black bear kidneys.</title>
        <authorList>
            <person name="Korstanje R."/>
            <person name="Srivastava A."/>
            <person name="Sarsani V.K."/>
            <person name="Sheehan S.M."/>
            <person name="Seger R.L."/>
            <person name="Barter M.E."/>
            <person name="Lindqvist C."/>
            <person name="Brody L.C."/>
            <person name="Mullikin J.C."/>
        </authorList>
    </citation>
    <scope>NUCLEOTIDE SEQUENCE [LARGE SCALE GENOMIC DNA]</scope>
</reference>
<dbReference type="GO" id="GO:0008270">
    <property type="term" value="F:zinc ion binding"/>
    <property type="evidence" value="ECO:0007669"/>
    <property type="project" value="UniProtKB-KW"/>
</dbReference>
<dbReference type="EC" id="2.7.11.1" evidence="6"/>
<proteinExistence type="inferred from homology"/>
<evidence type="ECO:0000256" key="4">
    <source>
        <dbReference type="ARBA" id="ARBA00004300"/>
    </source>
</evidence>
<dbReference type="CDD" id="cd20875">
    <property type="entry name" value="C1_ROCK2"/>
    <property type="match status" value="1"/>
</dbReference>
<feature type="coiled-coil region" evidence="32">
    <location>
        <begin position="399"/>
        <end position="440"/>
    </location>
</feature>
<dbReference type="InterPro" id="IPR011009">
    <property type="entry name" value="Kinase-like_dom_sf"/>
</dbReference>
<evidence type="ECO:0000313" key="39">
    <source>
        <dbReference type="Proteomes" id="UP000291022"/>
    </source>
</evidence>